<evidence type="ECO:0000256" key="5">
    <source>
        <dbReference type="SAM" id="Phobius"/>
    </source>
</evidence>
<dbReference type="InterPro" id="IPR005821">
    <property type="entry name" value="Ion_trans_dom"/>
</dbReference>
<dbReference type="KEGG" id="dci:103522498"/>
<dbReference type="PaxDb" id="121845-A0A3Q0JMM2"/>
<evidence type="ECO:0000256" key="4">
    <source>
        <dbReference type="ARBA" id="ARBA00023136"/>
    </source>
</evidence>
<dbReference type="GO" id="GO:0005261">
    <property type="term" value="F:monoatomic cation channel activity"/>
    <property type="evidence" value="ECO:0007669"/>
    <property type="project" value="InterPro"/>
</dbReference>
<evidence type="ECO:0000256" key="1">
    <source>
        <dbReference type="ARBA" id="ARBA00004141"/>
    </source>
</evidence>
<dbReference type="PANTHER" id="PTHR46141">
    <property type="entry name" value="SODIUM LEAK CHANNEL NON-SELECTIVE PROTEIN"/>
    <property type="match status" value="1"/>
</dbReference>
<dbReference type="Gene3D" id="1.20.120.350">
    <property type="entry name" value="Voltage-gated potassium channels. Chain C"/>
    <property type="match status" value="1"/>
</dbReference>
<evidence type="ECO:0000256" key="2">
    <source>
        <dbReference type="ARBA" id="ARBA00022692"/>
    </source>
</evidence>
<proteinExistence type="predicted"/>
<dbReference type="Proteomes" id="UP000079169">
    <property type="component" value="Unplaced"/>
</dbReference>
<dbReference type="SUPFAM" id="SSF81324">
    <property type="entry name" value="Voltage-gated potassium channels"/>
    <property type="match status" value="1"/>
</dbReference>
<keyword evidence="3 5" id="KW-1133">Transmembrane helix</keyword>
<keyword evidence="2 5" id="KW-0812">Transmembrane</keyword>
<keyword evidence="7" id="KW-1185">Reference proteome</keyword>
<dbReference type="PANTHER" id="PTHR46141:SF1">
    <property type="entry name" value="SODIUM LEAK CHANNEL NALCN"/>
    <property type="match status" value="1"/>
</dbReference>
<dbReference type="GO" id="GO:0032230">
    <property type="term" value="P:positive regulation of synaptic transmission, GABAergic"/>
    <property type="evidence" value="ECO:0007669"/>
    <property type="project" value="TreeGrafter"/>
</dbReference>
<accession>A0A3Q0JMM2</accession>
<evidence type="ECO:0000313" key="8">
    <source>
        <dbReference type="RefSeq" id="XP_026688408.1"/>
    </source>
</evidence>
<name>A0A3Q0JMM2_DIACI</name>
<comment type="subcellular location">
    <subcellularLocation>
        <location evidence="1">Membrane</location>
        <topology evidence="1">Multi-pass membrane protein</topology>
    </subcellularLocation>
</comment>
<dbReference type="GO" id="GO:0005886">
    <property type="term" value="C:plasma membrane"/>
    <property type="evidence" value="ECO:0007669"/>
    <property type="project" value="TreeGrafter"/>
</dbReference>
<feature type="transmembrane region" description="Helical" evidence="5">
    <location>
        <begin position="29"/>
        <end position="51"/>
    </location>
</feature>
<dbReference type="InterPro" id="IPR028823">
    <property type="entry name" value="NALCN"/>
</dbReference>
<evidence type="ECO:0000313" key="7">
    <source>
        <dbReference type="Proteomes" id="UP000079169"/>
    </source>
</evidence>
<evidence type="ECO:0000256" key="3">
    <source>
        <dbReference type="ARBA" id="ARBA00022989"/>
    </source>
</evidence>
<dbReference type="InterPro" id="IPR027359">
    <property type="entry name" value="Volt_channel_dom_sf"/>
</dbReference>
<organism evidence="7 8">
    <name type="scientific">Diaphorina citri</name>
    <name type="common">Asian citrus psyllid</name>
    <dbReference type="NCBI Taxonomy" id="121845"/>
    <lineage>
        <taxon>Eukaryota</taxon>
        <taxon>Metazoa</taxon>
        <taxon>Ecdysozoa</taxon>
        <taxon>Arthropoda</taxon>
        <taxon>Hexapoda</taxon>
        <taxon>Insecta</taxon>
        <taxon>Pterygota</taxon>
        <taxon>Neoptera</taxon>
        <taxon>Paraneoptera</taxon>
        <taxon>Hemiptera</taxon>
        <taxon>Sternorrhyncha</taxon>
        <taxon>Psylloidea</taxon>
        <taxon>Psyllidae</taxon>
        <taxon>Diaphorininae</taxon>
        <taxon>Diaphorina</taxon>
    </lineage>
</organism>
<dbReference type="STRING" id="121845.A0A3Q0JMM2"/>
<keyword evidence="4 5" id="KW-0472">Membrane</keyword>
<feature type="transmembrane region" description="Helical" evidence="5">
    <location>
        <begin position="72"/>
        <end position="92"/>
    </location>
</feature>
<protein>
    <submittedName>
        <fullName evidence="8">Sodium leak channel non-selective protein-like</fullName>
    </submittedName>
</protein>
<feature type="domain" description="Ion transport" evidence="6">
    <location>
        <begin position="4"/>
        <end position="102"/>
    </location>
</feature>
<dbReference type="GeneID" id="103522498"/>
<evidence type="ECO:0000259" key="6">
    <source>
        <dbReference type="Pfam" id="PF00520"/>
    </source>
</evidence>
<dbReference type="GO" id="GO:0032224">
    <property type="term" value="P:positive regulation of synaptic transmission, cholinergic"/>
    <property type="evidence" value="ECO:0007669"/>
    <property type="project" value="TreeGrafter"/>
</dbReference>
<dbReference type="RefSeq" id="XP_026688408.1">
    <property type="nucleotide sequence ID" value="XM_026832607.1"/>
</dbReference>
<sequence length="104" mass="12062">MRSCAFVSLIMVCLNTPKTFERHPNAQYFVFSVDLIITVMFTAEMIAKMHIRGILKGEVPYLKDHWCQFDAAMVFLHWVSVILMVFEMSAIVPRFSYLSILRAP</sequence>
<reference evidence="8" key="1">
    <citation type="submission" date="2025-08" db="UniProtKB">
        <authorList>
            <consortium name="RefSeq"/>
        </authorList>
    </citation>
    <scope>IDENTIFICATION</scope>
</reference>
<feature type="non-terminal residue" evidence="8">
    <location>
        <position position="104"/>
    </location>
</feature>
<gene>
    <name evidence="8" type="primary">LOC103522498</name>
</gene>
<dbReference type="Pfam" id="PF00520">
    <property type="entry name" value="Ion_trans"/>
    <property type="match status" value="1"/>
</dbReference>
<dbReference type="AlphaFoldDB" id="A0A3Q0JMM2"/>